<evidence type="ECO:0000313" key="3">
    <source>
        <dbReference type="Proteomes" id="UP000707535"/>
    </source>
</evidence>
<dbReference type="EMBL" id="DYXG01000025">
    <property type="protein sequence ID" value="HJE96556.1"/>
    <property type="molecule type" value="Genomic_DNA"/>
</dbReference>
<protein>
    <submittedName>
        <fullName evidence="2">N-6 DNA methylase</fullName>
    </submittedName>
</protein>
<dbReference type="AlphaFoldDB" id="A0A921F731"/>
<dbReference type="Proteomes" id="UP000707535">
    <property type="component" value="Unassembled WGS sequence"/>
</dbReference>
<reference evidence="2" key="1">
    <citation type="journal article" date="2021" name="PeerJ">
        <title>Extensive microbial diversity within the chicken gut microbiome revealed by metagenomics and culture.</title>
        <authorList>
            <person name="Gilroy R."/>
            <person name="Ravi A."/>
            <person name="Getino M."/>
            <person name="Pursley I."/>
            <person name="Horton D.L."/>
            <person name="Alikhan N.F."/>
            <person name="Baker D."/>
            <person name="Gharbi K."/>
            <person name="Hall N."/>
            <person name="Watson M."/>
            <person name="Adriaenssens E.M."/>
            <person name="Foster-Nyarko E."/>
            <person name="Jarju S."/>
            <person name="Secka A."/>
            <person name="Antonio M."/>
            <person name="Oren A."/>
            <person name="Chaudhuri R.R."/>
            <person name="La Ragione R."/>
            <person name="Hildebrand F."/>
            <person name="Pallen M.J."/>
        </authorList>
    </citation>
    <scope>NUCLEOTIDE SEQUENCE</scope>
    <source>
        <strain evidence="2">CHK174-6876</strain>
    </source>
</reference>
<comment type="caution">
    <text evidence="2">The sequence shown here is derived from an EMBL/GenBank/DDBJ whole genome shotgun (WGS) entry which is preliminary data.</text>
</comment>
<dbReference type="InterPro" id="IPR029063">
    <property type="entry name" value="SAM-dependent_MTases_sf"/>
</dbReference>
<dbReference type="GO" id="GO:0003677">
    <property type="term" value="F:DNA binding"/>
    <property type="evidence" value="ECO:0007669"/>
    <property type="project" value="InterPro"/>
</dbReference>
<gene>
    <name evidence="2" type="ORF">K8V00_02955</name>
</gene>
<name>A0A921F731_9LACO</name>
<proteinExistence type="predicted"/>
<dbReference type="Gene3D" id="3.40.50.150">
    <property type="entry name" value="Vaccinia Virus protein VP39"/>
    <property type="match status" value="1"/>
</dbReference>
<organism evidence="2 3">
    <name type="scientific">Ligilactobacillus acidipiscis</name>
    <dbReference type="NCBI Taxonomy" id="89059"/>
    <lineage>
        <taxon>Bacteria</taxon>
        <taxon>Bacillati</taxon>
        <taxon>Bacillota</taxon>
        <taxon>Bacilli</taxon>
        <taxon>Lactobacillales</taxon>
        <taxon>Lactobacillaceae</taxon>
        <taxon>Ligilactobacillus</taxon>
    </lineage>
</organism>
<dbReference type="SUPFAM" id="SSF53335">
    <property type="entry name" value="S-adenosyl-L-methionine-dependent methyltransferases"/>
    <property type="match status" value="1"/>
</dbReference>
<reference evidence="2" key="2">
    <citation type="submission" date="2021-09" db="EMBL/GenBank/DDBJ databases">
        <authorList>
            <person name="Gilroy R."/>
        </authorList>
    </citation>
    <scope>NUCLEOTIDE SEQUENCE</scope>
    <source>
        <strain evidence="2">CHK174-6876</strain>
    </source>
</reference>
<keyword evidence="2" id="KW-0489">Methyltransferase</keyword>
<dbReference type="InterPro" id="IPR003356">
    <property type="entry name" value="DNA_methylase_A-5"/>
</dbReference>
<evidence type="ECO:0000313" key="2">
    <source>
        <dbReference type="EMBL" id="HJE96556.1"/>
    </source>
</evidence>
<evidence type="ECO:0000259" key="1">
    <source>
        <dbReference type="Pfam" id="PF02384"/>
    </source>
</evidence>
<dbReference type="GO" id="GO:0032259">
    <property type="term" value="P:methylation"/>
    <property type="evidence" value="ECO:0007669"/>
    <property type="project" value="UniProtKB-KW"/>
</dbReference>
<dbReference type="GO" id="GO:0008170">
    <property type="term" value="F:N-methyltransferase activity"/>
    <property type="evidence" value="ECO:0007669"/>
    <property type="project" value="InterPro"/>
</dbReference>
<sequence>MKFTNDKLNELLDAGDAWQASDNLSKILFDKEQREKLFKKFLEVEYDISYDWFYKYFSEELAERTKKKQDFTPPSVAKMLNQMIDNSNANSLDVAAGTGQLIVTKWNYDRKQHTPFDYFPSNFWYQAEELKEENKPSRALPFLLFNFLIRGMNGVVIAGDSLSRAISQVYFIQNPTDDFNGFSDLNVMPRTKEVEQIFDVRRWIDKPIIHIETELGDLKKDTRVDREFAEKIRKVSEFVKKGQVKC</sequence>
<accession>A0A921F731</accession>
<keyword evidence="2" id="KW-0808">Transferase</keyword>
<feature type="domain" description="DNA methylase adenine-specific" evidence="1">
    <location>
        <begin position="53"/>
        <end position="110"/>
    </location>
</feature>
<dbReference type="Pfam" id="PF02384">
    <property type="entry name" value="N6_Mtase"/>
    <property type="match status" value="1"/>
</dbReference>